<dbReference type="EC" id="2.3.1.-" evidence="4"/>
<evidence type="ECO:0000313" key="4">
    <source>
        <dbReference type="EMBL" id="MBT1699986.1"/>
    </source>
</evidence>
<dbReference type="InterPro" id="IPR000182">
    <property type="entry name" value="GNAT_dom"/>
</dbReference>
<gene>
    <name evidence="4" type="ORF">KK083_24075</name>
</gene>
<organism evidence="4 5">
    <name type="scientific">Chryseosolibacter histidini</name>
    <dbReference type="NCBI Taxonomy" id="2782349"/>
    <lineage>
        <taxon>Bacteria</taxon>
        <taxon>Pseudomonadati</taxon>
        <taxon>Bacteroidota</taxon>
        <taxon>Cytophagia</taxon>
        <taxon>Cytophagales</taxon>
        <taxon>Chryseotaleaceae</taxon>
        <taxon>Chryseosolibacter</taxon>
    </lineage>
</organism>
<dbReference type="RefSeq" id="WP_254168277.1">
    <property type="nucleotide sequence ID" value="NZ_JAHESF010000033.1"/>
</dbReference>
<dbReference type="InterPro" id="IPR016181">
    <property type="entry name" value="Acyl_CoA_acyltransferase"/>
</dbReference>
<dbReference type="InterPro" id="IPR045039">
    <property type="entry name" value="NSI-like"/>
</dbReference>
<dbReference type="EMBL" id="JAHESF010000033">
    <property type="protein sequence ID" value="MBT1699986.1"/>
    <property type="molecule type" value="Genomic_DNA"/>
</dbReference>
<protein>
    <submittedName>
        <fullName evidence="4">GNAT family N-acetyltransferase</fullName>
        <ecNumber evidence="4">2.3.1.-</ecNumber>
    </submittedName>
</protein>
<evidence type="ECO:0000313" key="5">
    <source>
        <dbReference type="Proteomes" id="UP001319200"/>
    </source>
</evidence>
<comment type="caution">
    <text evidence="4">The sequence shown here is derived from an EMBL/GenBank/DDBJ whole genome shotgun (WGS) entry which is preliminary data.</text>
</comment>
<dbReference type="Pfam" id="PF13673">
    <property type="entry name" value="Acetyltransf_10"/>
    <property type="match status" value="1"/>
</dbReference>
<dbReference type="Proteomes" id="UP001319200">
    <property type="component" value="Unassembled WGS sequence"/>
</dbReference>
<reference evidence="4 5" key="1">
    <citation type="submission" date="2021-05" db="EMBL/GenBank/DDBJ databases">
        <title>A Polyphasic approach of four new species of the genus Ohtaekwangia: Ohtaekwangia histidinii sp. nov., Ohtaekwangia cretensis sp. nov., Ohtaekwangia indiensis sp. nov., Ohtaekwangia reichenbachii sp. nov. from diverse environment.</title>
        <authorList>
            <person name="Octaviana S."/>
        </authorList>
    </citation>
    <scope>NUCLEOTIDE SEQUENCE [LARGE SCALE GENOMIC DNA]</scope>
    <source>
        <strain evidence="4 5">PWU4</strain>
    </source>
</reference>
<dbReference type="GO" id="GO:0005737">
    <property type="term" value="C:cytoplasm"/>
    <property type="evidence" value="ECO:0007669"/>
    <property type="project" value="TreeGrafter"/>
</dbReference>
<dbReference type="AlphaFoldDB" id="A0AAP2DPA7"/>
<proteinExistence type="predicted"/>
<dbReference type="PROSITE" id="PS51186">
    <property type="entry name" value="GNAT"/>
    <property type="match status" value="1"/>
</dbReference>
<keyword evidence="2 4" id="KW-0012">Acyltransferase</keyword>
<evidence type="ECO:0000256" key="1">
    <source>
        <dbReference type="ARBA" id="ARBA00022679"/>
    </source>
</evidence>
<sequence>MEYRIEKRTPTVSEFNSLRQLAGWPRFEESRAKKGLDNSLFSVCIMDQTNTLAGFGRIVGDGAIYLHISDVIVHPGHQRKGIGKMIMTELLAWADEAAGENTNIGLMCSKGREKFYAELGFIERPNENFGAGMIMIKR</sequence>
<evidence type="ECO:0000256" key="2">
    <source>
        <dbReference type="ARBA" id="ARBA00023315"/>
    </source>
</evidence>
<name>A0AAP2DPA7_9BACT</name>
<dbReference type="SUPFAM" id="SSF55729">
    <property type="entry name" value="Acyl-CoA N-acyltransferases (Nat)"/>
    <property type="match status" value="1"/>
</dbReference>
<accession>A0AAP2DPA7</accession>
<dbReference type="PANTHER" id="PTHR43626:SF4">
    <property type="entry name" value="GCN5-RELATED N-ACETYLTRANSFERASE 2, CHLOROPLASTIC"/>
    <property type="match status" value="1"/>
</dbReference>
<dbReference type="CDD" id="cd04301">
    <property type="entry name" value="NAT_SF"/>
    <property type="match status" value="1"/>
</dbReference>
<feature type="domain" description="N-acetyltransferase" evidence="3">
    <location>
        <begin position="1"/>
        <end position="138"/>
    </location>
</feature>
<evidence type="ECO:0000259" key="3">
    <source>
        <dbReference type="PROSITE" id="PS51186"/>
    </source>
</evidence>
<dbReference type="GO" id="GO:0008080">
    <property type="term" value="F:N-acetyltransferase activity"/>
    <property type="evidence" value="ECO:0007669"/>
    <property type="project" value="InterPro"/>
</dbReference>
<keyword evidence="1 4" id="KW-0808">Transferase</keyword>
<dbReference type="PANTHER" id="PTHR43626">
    <property type="entry name" value="ACYL-COA N-ACYLTRANSFERASE"/>
    <property type="match status" value="1"/>
</dbReference>
<dbReference type="Gene3D" id="3.40.630.30">
    <property type="match status" value="1"/>
</dbReference>
<keyword evidence="5" id="KW-1185">Reference proteome</keyword>